<evidence type="ECO:0000313" key="8">
    <source>
        <dbReference type="Proteomes" id="UP000014174"/>
    </source>
</evidence>
<evidence type="ECO:0000313" key="7">
    <source>
        <dbReference type="EMBL" id="EOR96358.1"/>
    </source>
</evidence>
<dbReference type="Gene3D" id="1.20.120.580">
    <property type="entry name" value="bsu32300-like"/>
    <property type="match status" value="1"/>
</dbReference>
<accession>R9GXF9</accession>
<evidence type="ECO:0000256" key="2">
    <source>
        <dbReference type="ARBA" id="ARBA00022649"/>
    </source>
</evidence>
<dbReference type="PANTHER" id="PTHR34139">
    <property type="entry name" value="UPF0331 PROTEIN MJ0127"/>
    <property type="match status" value="1"/>
</dbReference>
<keyword evidence="3" id="KW-0540">Nuclease</keyword>
<dbReference type="InterPro" id="IPR037038">
    <property type="entry name" value="HepT-like_sf"/>
</dbReference>
<evidence type="ECO:0000256" key="4">
    <source>
        <dbReference type="ARBA" id="ARBA00022741"/>
    </source>
</evidence>
<name>R9GXF9_9SPHI</name>
<dbReference type="GO" id="GO:0110001">
    <property type="term" value="C:toxin-antitoxin complex"/>
    <property type="evidence" value="ECO:0007669"/>
    <property type="project" value="InterPro"/>
</dbReference>
<evidence type="ECO:0000256" key="1">
    <source>
        <dbReference type="ARBA" id="ARBA00022553"/>
    </source>
</evidence>
<evidence type="ECO:0000256" key="6">
    <source>
        <dbReference type="ARBA" id="ARBA00024207"/>
    </source>
</evidence>
<protein>
    <recommendedName>
        <fullName evidence="9">Nucleotidyltransferase</fullName>
    </recommendedName>
</protein>
<evidence type="ECO:0000256" key="3">
    <source>
        <dbReference type="ARBA" id="ARBA00022722"/>
    </source>
</evidence>
<dbReference type="GO" id="GO:0016787">
    <property type="term" value="F:hydrolase activity"/>
    <property type="evidence" value="ECO:0007669"/>
    <property type="project" value="UniProtKB-KW"/>
</dbReference>
<keyword evidence="2" id="KW-1277">Toxin-antitoxin system</keyword>
<dbReference type="Proteomes" id="UP000014174">
    <property type="component" value="Unassembled WGS sequence"/>
</dbReference>
<dbReference type="InterPro" id="IPR008201">
    <property type="entry name" value="HepT-like"/>
</dbReference>
<keyword evidence="4" id="KW-0547">Nucleotide-binding</keyword>
<sequence>MDIFDAINNILLFTKEIDFETFSLNLQVKHAVNYNFTIIGEASSKFPKDYRDLHPEVEWKNLKDFRNFLVHEYFGLDDQIIWDIIKSDLNRLLIEITELLDTTK</sequence>
<keyword evidence="5" id="KW-0378">Hydrolase</keyword>
<gene>
    <name evidence="7" type="ORF">ADIARSV_0463</name>
</gene>
<dbReference type="Pfam" id="PF01934">
    <property type="entry name" value="HepT-like"/>
    <property type="match status" value="1"/>
</dbReference>
<proteinExistence type="inferred from homology"/>
<reference evidence="7 8" key="1">
    <citation type="journal article" date="2013" name="Genome Announc.">
        <title>Draft Genome Sequence of Arcticibacter svalbardensis Strain MN12-7T, a Member of the Family Sphingobacteriaceae Isolated from an Arctic Soil Sample.</title>
        <authorList>
            <person name="Shivaji S."/>
            <person name="Ara S."/>
            <person name="Prasad S."/>
            <person name="Manasa B.P."/>
            <person name="Begum Z."/>
            <person name="Singh A."/>
            <person name="Kumar Pinnaka A."/>
        </authorList>
    </citation>
    <scope>NUCLEOTIDE SEQUENCE [LARGE SCALE GENOMIC DNA]</scope>
    <source>
        <strain evidence="7 8">MN12-7</strain>
    </source>
</reference>
<comment type="caution">
    <text evidence="7">The sequence shown here is derived from an EMBL/GenBank/DDBJ whole genome shotgun (WGS) entry which is preliminary data.</text>
</comment>
<dbReference type="InterPro" id="IPR051813">
    <property type="entry name" value="HepT_RNase_toxin"/>
</dbReference>
<evidence type="ECO:0008006" key="9">
    <source>
        <dbReference type="Google" id="ProtNLM"/>
    </source>
</evidence>
<dbReference type="EMBL" id="AQPN01000018">
    <property type="protein sequence ID" value="EOR96358.1"/>
    <property type="molecule type" value="Genomic_DNA"/>
</dbReference>
<dbReference type="PANTHER" id="PTHR34139:SF1">
    <property type="entry name" value="RNASE MJ1380-RELATED"/>
    <property type="match status" value="1"/>
</dbReference>
<organism evidence="7 8">
    <name type="scientific">Arcticibacter svalbardensis MN12-7</name>
    <dbReference type="NCBI Taxonomy" id="1150600"/>
    <lineage>
        <taxon>Bacteria</taxon>
        <taxon>Pseudomonadati</taxon>
        <taxon>Bacteroidota</taxon>
        <taxon>Sphingobacteriia</taxon>
        <taxon>Sphingobacteriales</taxon>
        <taxon>Sphingobacteriaceae</taxon>
        <taxon>Arcticibacter</taxon>
    </lineage>
</organism>
<dbReference type="GO" id="GO:0004540">
    <property type="term" value="F:RNA nuclease activity"/>
    <property type="evidence" value="ECO:0007669"/>
    <property type="project" value="InterPro"/>
</dbReference>
<keyword evidence="1" id="KW-0597">Phosphoprotein</keyword>
<evidence type="ECO:0000256" key="5">
    <source>
        <dbReference type="ARBA" id="ARBA00022801"/>
    </source>
</evidence>
<dbReference type="GO" id="GO:0000166">
    <property type="term" value="F:nucleotide binding"/>
    <property type="evidence" value="ECO:0007669"/>
    <property type="project" value="UniProtKB-KW"/>
</dbReference>
<dbReference type="AlphaFoldDB" id="R9GXF9"/>
<keyword evidence="8" id="KW-1185">Reference proteome</keyword>
<comment type="similarity">
    <text evidence="6">Belongs to the HepT RNase toxin family.</text>
</comment>
<dbReference type="STRING" id="1150600.ADIARSV_0463"/>
<dbReference type="eggNOG" id="COG2361">
    <property type="taxonomic scope" value="Bacteria"/>
</dbReference>